<dbReference type="PATRIC" id="fig|1434120.4.peg.2403"/>
<dbReference type="InterPro" id="IPR046260">
    <property type="entry name" value="HFX_2341-like_N"/>
</dbReference>
<dbReference type="SUPFAM" id="SSF52980">
    <property type="entry name" value="Restriction endonuclease-like"/>
    <property type="match status" value="1"/>
</dbReference>
<reference evidence="2 3" key="1">
    <citation type="submission" date="2014-07" db="EMBL/GenBank/DDBJ databases">
        <title>Methanogenic archaea and the global carbon cycle.</title>
        <authorList>
            <person name="Henriksen J.R."/>
            <person name="Luke J."/>
            <person name="Reinhart S."/>
            <person name="Benedict M.N."/>
            <person name="Youngblut N.D."/>
            <person name="Metcalf M.E."/>
            <person name="Whitaker R.J."/>
            <person name="Metcalf W.W."/>
        </authorList>
    </citation>
    <scope>NUCLEOTIDE SEQUENCE [LARGE SCALE GENOMIC DNA]</scope>
    <source>
        <strain evidence="2 3">T4/M</strain>
    </source>
</reference>
<dbReference type="Gene3D" id="3.40.50.10770">
    <property type="entry name" value="Hypothetical protein VC1899 like domain (Restriction endonuclease-like)"/>
    <property type="match status" value="1"/>
</dbReference>
<name>A0A0E3P4Q7_9EURY</name>
<sequence>MAVMIATLGGSGDIVKLGVRLMENVDEVLLVAGKPLSELYPESEIKAGAEIVNPPEKASELESLLGGFGIRVKTFKVDPFNFKECLITIIELINAQPEGVEVVLNVTGGTKILSLAALSAAGMCRCKAFVIQEKGNGSIKLELPMPDPGYFEKIGKQGKKTLSYLMQEEKKLKDPTEQCSDEKLRPFISKNIANHLGVTPQTLNPILKSLEFSGLLSGRKGSIKRGEPAGGKSGVKIWRLTDEGKIYAAYFSKENR</sequence>
<gene>
    <name evidence="2" type="ORF">MSSIT_1876</name>
</gene>
<organism evidence="2 3">
    <name type="scientific">Methanosarcina siciliae T4/M</name>
    <dbReference type="NCBI Taxonomy" id="1434120"/>
    <lineage>
        <taxon>Archaea</taxon>
        <taxon>Methanobacteriati</taxon>
        <taxon>Methanobacteriota</taxon>
        <taxon>Stenosarchaea group</taxon>
        <taxon>Methanomicrobia</taxon>
        <taxon>Methanosarcinales</taxon>
        <taxon>Methanosarcinaceae</taxon>
        <taxon>Methanosarcina</taxon>
    </lineage>
</organism>
<dbReference type="GeneID" id="24860721"/>
<dbReference type="OrthoDB" id="134291at2157"/>
<dbReference type="InterPro" id="IPR036390">
    <property type="entry name" value="WH_DNA-bd_sf"/>
</dbReference>
<dbReference type="InterPro" id="IPR011335">
    <property type="entry name" value="Restrct_endonuc-II-like"/>
</dbReference>
<evidence type="ECO:0000259" key="1">
    <source>
        <dbReference type="Pfam" id="PF19810"/>
    </source>
</evidence>
<dbReference type="SUPFAM" id="SSF46785">
    <property type="entry name" value="Winged helix' DNA-binding domain"/>
    <property type="match status" value="1"/>
</dbReference>
<dbReference type="RefSeq" id="WP_048172077.1">
    <property type="nucleotide sequence ID" value="NZ_CP009506.1"/>
</dbReference>
<dbReference type="Proteomes" id="UP000033111">
    <property type="component" value="Chromosome"/>
</dbReference>
<evidence type="ECO:0000313" key="3">
    <source>
        <dbReference type="Proteomes" id="UP000033111"/>
    </source>
</evidence>
<dbReference type="KEGG" id="msw:MSSIT_1876"/>
<protein>
    <recommendedName>
        <fullName evidence="1">HFX-2341-like N-terminal domain-containing protein</fullName>
    </recommendedName>
</protein>
<dbReference type="EMBL" id="CP009506">
    <property type="protein sequence ID" value="AKB28595.1"/>
    <property type="molecule type" value="Genomic_DNA"/>
</dbReference>
<proteinExistence type="predicted"/>
<evidence type="ECO:0000313" key="2">
    <source>
        <dbReference type="EMBL" id="AKB28595.1"/>
    </source>
</evidence>
<dbReference type="HOGENOM" id="CLU_1088247_0_0_2"/>
<dbReference type="AlphaFoldDB" id="A0A0E3P4Q7"/>
<dbReference type="Pfam" id="PF19810">
    <property type="entry name" value="HFX_2341_N"/>
    <property type="match status" value="1"/>
</dbReference>
<feature type="domain" description="HFX-2341-like N-terminal" evidence="1">
    <location>
        <begin position="4"/>
        <end position="124"/>
    </location>
</feature>
<keyword evidence="3" id="KW-1185">Reference proteome</keyword>
<accession>A0A0E3P4Q7</accession>